<dbReference type="GO" id="GO:0005829">
    <property type="term" value="C:cytosol"/>
    <property type="evidence" value="ECO:0007669"/>
    <property type="project" value="TreeGrafter"/>
</dbReference>
<comment type="caution">
    <text evidence="9">The sequence shown here is derived from an EMBL/GenBank/DDBJ whole genome shotgun (WGS) entry which is preliminary data.</text>
</comment>
<dbReference type="RefSeq" id="WP_188614852.1">
    <property type="nucleotide sequence ID" value="NZ_BMJT01000006.1"/>
</dbReference>
<feature type="modified residue" description="N6-(pyridoxal phosphate)lysine" evidence="5 6">
    <location>
        <position position="40"/>
    </location>
</feature>
<gene>
    <name evidence="9" type="primary">alr1</name>
    <name evidence="9" type="ORF">GCM10007425_19370</name>
</gene>
<proteinExistence type="inferred from homology"/>
<keyword evidence="10" id="KW-1185">Reference proteome</keyword>
<dbReference type="GO" id="GO:0008784">
    <property type="term" value="F:alanine racemase activity"/>
    <property type="evidence" value="ECO:0007669"/>
    <property type="project" value="UniProtKB-UniRule"/>
</dbReference>
<dbReference type="InterPro" id="IPR009006">
    <property type="entry name" value="Ala_racemase/Decarboxylase_C"/>
</dbReference>
<dbReference type="InterPro" id="IPR029066">
    <property type="entry name" value="PLP-binding_barrel"/>
</dbReference>
<comment type="cofactor">
    <cofactor evidence="2 5 6">
        <name>pyridoxal 5'-phosphate</name>
        <dbReference type="ChEBI" id="CHEBI:597326"/>
    </cofactor>
</comment>
<dbReference type="InterPro" id="IPR020622">
    <property type="entry name" value="Ala_racemase_pyridoxalP-BS"/>
</dbReference>
<dbReference type="FunFam" id="3.20.20.10:FF:000002">
    <property type="entry name" value="Alanine racemase"/>
    <property type="match status" value="1"/>
</dbReference>
<dbReference type="EMBL" id="BMJT01000006">
    <property type="protein sequence ID" value="GGG24945.1"/>
    <property type="molecule type" value="Genomic_DNA"/>
</dbReference>
<protein>
    <recommendedName>
        <fullName evidence="5">Alanine racemase</fullName>
        <ecNumber evidence="5">5.1.1.1</ecNumber>
    </recommendedName>
</protein>
<dbReference type="FunFam" id="2.40.37.10:FF:000006">
    <property type="entry name" value="Alanine racemase"/>
    <property type="match status" value="1"/>
</dbReference>
<feature type="binding site" evidence="5 7">
    <location>
        <position position="313"/>
    </location>
    <ligand>
        <name>substrate</name>
    </ligand>
</feature>
<dbReference type="GO" id="GO:0009252">
    <property type="term" value="P:peptidoglycan biosynthetic process"/>
    <property type="evidence" value="ECO:0007669"/>
    <property type="project" value="TreeGrafter"/>
</dbReference>
<comment type="function">
    <text evidence="5">Catalyzes the interconversion of L-alanine and D-alanine. May also act on other amino acids.</text>
</comment>
<dbReference type="GO" id="GO:0030632">
    <property type="term" value="P:D-alanine biosynthetic process"/>
    <property type="evidence" value="ECO:0007669"/>
    <property type="project" value="UniProtKB-UniRule"/>
</dbReference>
<evidence type="ECO:0000259" key="8">
    <source>
        <dbReference type="SMART" id="SM01005"/>
    </source>
</evidence>
<dbReference type="EC" id="5.1.1.1" evidence="5"/>
<dbReference type="InterPro" id="IPR011079">
    <property type="entry name" value="Ala_racemase_C"/>
</dbReference>
<evidence type="ECO:0000256" key="7">
    <source>
        <dbReference type="PIRSR" id="PIRSR600821-52"/>
    </source>
</evidence>
<dbReference type="CDD" id="cd00430">
    <property type="entry name" value="PLPDE_III_AR"/>
    <property type="match status" value="1"/>
</dbReference>
<dbReference type="InterPro" id="IPR001608">
    <property type="entry name" value="Ala_racemase_N"/>
</dbReference>
<reference evidence="9" key="2">
    <citation type="submission" date="2020-09" db="EMBL/GenBank/DDBJ databases">
        <authorList>
            <person name="Sun Q."/>
            <person name="Zhou Y."/>
        </authorList>
    </citation>
    <scope>NUCLEOTIDE SEQUENCE</scope>
    <source>
        <strain evidence="9">CGMCC 1.15760</strain>
    </source>
</reference>
<evidence type="ECO:0000256" key="5">
    <source>
        <dbReference type="HAMAP-Rule" id="MF_01201"/>
    </source>
</evidence>
<dbReference type="Proteomes" id="UP000616608">
    <property type="component" value="Unassembled WGS sequence"/>
</dbReference>
<dbReference type="Gene3D" id="2.40.37.10">
    <property type="entry name" value="Lyase, Ornithine Decarboxylase, Chain A, domain 1"/>
    <property type="match status" value="1"/>
</dbReference>
<dbReference type="SMART" id="SM01005">
    <property type="entry name" value="Ala_racemase_C"/>
    <property type="match status" value="1"/>
</dbReference>
<keyword evidence="3 5" id="KW-0663">Pyridoxal phosphate</keyword>
<dbReference type="AlphaFoldDB" id="A0A917LHS8"/>
<dbReference type="SUPFAM" id="SSF50621">
    <property type="entry name" value="Alanine racemase C-terminal domain-like"/>
    <property type="match status" value="1"/>
</dbReference>
<feature type="binding site" evidence="5 7">
    <location>
        <position position="136"/>
    </location>
    <ligand>
        <name>substrate</name>
    </ligand>
</feature>
<evidence type="ECO:0000256" key="2">
    <source>
        <dbReference type="ARBA" id="ARBA00001933"/>
    </source>
</evidence>
<dbReference type="HAMAP" id="MF_01201">
    <property type="entry name" value="Ala_racemase"/>
    <property type="match status" value="1"/>
</dbReference>
<dbReference type="PANTHER" id="PTHR30511">
    <property type="entry name" value="ALANINE RACEMASE"/>
    <property type="match status" value="1"/>
</dbReference>
<dbReference type="Pfam" id="PF00842">
    <property type="entry name" value="Ala_racemase_C"/>
    <property type="match status" value="1"/>
</dbReference>
<reference evidence="9" key="1">
    <citation type="journal article" date="2014" name="Int. J. Syst. Evol. Microbiol.">
        <title>Complete genome sequence of Corynebacterium casei LMG S-19264T (=DSM 44701T), isolated from a smear-ripened cheese.</title>
        <authorList>
            <consortium name="US DOE Joint Genome Institute (JGI-PGF)"/>
            <person name="Walter F."/>
            <person name="Albersmeier A."/>
            <person name="Kalinowski J."/>
            <person name="Ruckert C."/>
        </authorList>
    </citation>
    <scope>NUCLEOTIDE SEQUENCE</scope>
    <source>
        <strain evidence="9">CGMCC 1.15760</strain>
    </source>
</reference>
<dbReference type="Gene3D" id="3.20.20.10">
    <property type="entry name" value="Alanine racemase"/>
    <property type="match status" value="1"/>
</dbReference>
<evidence type="ECO:0000313" key="10">
    <source>
        <dbReference type="Proteomes" id="UP000616608"/>
    </source>
</evidence>
<name>A0A917LHS8_9BACI</name>
<sequence>MEILNYRPTKIKINLQAIQQNIRNLQRHLAKHVNIIAVVKANAYGHGDIETAKVAIQEGACMLAVATPEEAIHMRAHFTHIPILVMGVVPVSFAAYAAKHHITLTVPSLAWTEQLCRHSLTETLHVHVKLDTGMGRIGLHTVDDVKEVERLLLQLEQVKITGAFTHFATADEEDQTYFDKQVQRFKTLMQSFSIQPPFIHLANTAVAMVKEANLHYDAVRYGISLYGLAASNYVAQHHPFTLHQALSLSTELVHVKQLPAGEGIGYGAVYTTKEPTWVGTLPIGYADGLLRGLTGQEVLIDGKRFPIIGRICMDQCMIKLDQAYPLGKKVTLIGQDGGQCITVDEWAKRLKTINYEIPCMLSTRIPRVF</sequence>
<dbReference type="PANTHER" id="PTHR30511:SF0">
    <property type="entry name" value="ALANINE RACEMASE, CATABOLIC-RELATED"/>
    <property type="match status" value="1"/>
</dbReference>
<evidence type="ECO:0000313" key="9">
    <source>
        <dbReference type="EMBL" id="GGG24945.1"/>
    </source>
</evidence>
<evidence type="ECO:0000256" key="6">
    <source>
        <dbReference type="PIRSR" id="PIRSR600821-50"/>
    </source>
</evidence>
<accession>A0A917LHS8</accession>
<comment type="catalytic activity">
    <reaction evidence="1 5">
        <text>L-alanine = D-alanine</text>
        <dbReference type="Rhea" id="RHEA:20249"/>
        <dbReference type="ChEBI" id="CHEBI:57416"/>
        <dbReference type="ChEBI" id="CHEBI:57972"/>
        <dbReference type="EC" id="5.1.1.1"/>
    </reaction>
</comment>
<dbReference type="InterPro" id="IPR000821">
    <property type="entry name" value="Ala_racemase"/>
</dbReference>
<evidence type="ECO:0000256" key="4">
    <source>
        <dbReference type="ARBA" id="ARBA00023235"/>
    </source>
</evidence>
<dbReference type="Pfam" id="PF01168">
    <property type="entry name" value="Ala_racemase_N"/>
    <property type="match status" value="1"/>
</dbReference>
<evidence type="ECO:0000256" key="1">
    <source>
        <dbReference type="ARBA" id="ARBA00000316"/>
    </source>
</evidence>
<feature type="active site" description="Proton acceptor; specific for D-alanine" evidence="5">
    <location>
        <position position="40"/>
    </location>
</feature>
<dbReference type="PRINTS" id="PR00992">
    <property type="entry name" value="ALARACEMASE"/>
</dbReference>
<feature type="domain" description="Alanine racemase C-terminal" evidence="8">
    <location>
        <begin position="245"/>
        <end position="369"/>
    </location>
</feature>
<comment type="similarity">
    <text evidence="5">Belongs to the alanine racemase family.</text>
</comment>
<dbReference type="PROSITE" id="PS00395">
    <property type="entry name" value="ALANINE_RACEMASE"/>
    <property type="match status" value="1"/>
</dbReference>
<dbReference type="NCBIfam" id="TIGR00492">
    <property type="entry name" value="alr"/>
    <property type="match status" value="1"/>
</dbReference>
<dbReference type="GO" id="GO:0030170">
    <property type="term" value="F:pyridoxal phosphate binding"/>
    <property type="evidence" value="ECO:0007669"/>
    <property type="project" value="UniProtKB-UniRule"/>
</dbReference>
<keyword evidence="4 5" id="KW-0413">Isomerase</keyword>
<feature type="active site" description="Proton acceptor; specific for L-alanine" evidence="5">
    <location>
        <position position="266"/>
    </location>
</feature>
<dbReference type="SUPFAM" id="SSF51419">
    <property type="entry name" value="PLP-binding barrel"/>
    <property type="match status" value="1"/>
</dbReference>
<evidence type="ECO:0000256" key="3">
    <source>
        <dbReference type="ARBA" id="ARBA00022898"/>
    </source>
</evidence>
<comment type="pathway">
    <text evidence="5">Amino-acid biosynthesis; D-alanine biosynthesis; D-alanine from L-alanine: step 1/1.</text>
</comment>
<organism evidence="9 10">
    <name type="scientific">Lysinibacillus alkalisoli</name>
    <dbReference type="NCBI Taxonomy" id="1911548"/>
    <lineage>
        <taxon>Bacteria</taxon>
        <taxon>Bacillati</taxon>
        <taxon>Bacillota</taxon>
        <taxon>Bacilli</taxon>
        <taxon>Bacillales</taxon>
        <taxon>Bacillaceae</taxon>
        <taxon>Lysinibacillus</taxon>
    </lineage>
</organism>